<reference evidence="2" key="1">
    <citation type="submission" date="2021-03" db="EMBL/GenBank/DDBJ databases">
        <title>Comparative genomics and phylogenomic investigation of the class Geoglossomycetes provide insights into ecological specialization and systematics.</title>
        <authorList>
            <person name="Melie T."/>
            <person name="Pirro S."/>
            <person name="Miller A.N."/>
            <person name="Quandt A."/>
        </authorList>
    </citation>
    <scope>NUCLEOTIDE SEQUENCE</scope>
    <source>
        <strain evidence="2">GBOQ0MN5Z8</strain>
    </source>
</reference>
<comment type="caution">
    <text evidence="2">The sequence shown here is derived from an EMBL/GenBank/DDBJ whole genome shotgun (WGS) entry which is preliminary data.</text>
</comment>
<evidence type="ECO:0000256" key="1">
    <source>
        <dbReference type="SAM" id="MobiDB-lite"/>
    </source>
</evidence>
<gene>
    <name evidence="2" type="ORF">FGG08_005047</name>
</gene>
<proteinExistence type="predicted"/>
<evidence type="ECO:0000313" key="2">
    <source>
        <dbReference type="EMBL" id="KAH0538352.1"/>
    </source>
</evidence>
<name>A0A9P8L257_9PEZI</name>
<organism evidence="2 3">
    <name type="scientific">Glutinoglossum americanum</name>
    <dbReference type="NCBI Taxonomy" id="1670608"/>
    <lineage>
        <taxon>Eukaryota</taxon>
        <taxon>Fungi</taxon>
        <taxon>Dikarya</taxon>
        <taxon>Ascomycota</taxon>
        <taxon>Pezizomycotina</taxon>
        <taxon>Geoglossomycetes</taxon>
        <taxon>Geoglossales</taxon>
        <taxon>Geoglossaceae</taxon>
        <taxon>Glutinoglossum</taxon>
    </lineage>
</organism>
<evidence type="ECO:0000313" key="3">
    <source>
        <dbReference type="Proteomes" id="UP000698800"/>
    </source>
</evidence>
<dbReference type="AlphaFoldDB" id="A0A9P8L257"/>
<dbReference type="EMBL" id="JAGHQL010000112">
    <property type="protein sequence ID" value="KAH0538352.1"/>
    <property type="molecule type" value="Genomic_DNA"/>
</dbReference>
<feature type="compositionally biased region" description="Polar residues" evidence="1">
    <location>
        <begin position="48"/>
        <end position="61"/>
    </location>
</feature>
<keyword evidence="3" id="KW-1185">Reference proteome</keyword>
<feature type="region of interest" description="Disordered" evidence="1">
    <location>
        <begin position="34"/>
        <end position="67"/>
    </location>
</feature>
<sequence length="67" mass="7061">MRGEIRLAVNNCISDSNVSELSVMDEDAVKTRRTAICQGKGRNKGKAPSSSDTDMSSQLVTNGGGSE</sequence>
<dbReference type="Proteomes" id="UP000698800">
    <property type="component" value="Unassembled WGS sequence"/>
</dbReference>
<accession>A0A9P8L257</accession>
<protein>
    <submittedName>
        <fullName evidence="2">Uncharacterized protein</fullName>
    </submittedName>
</protein>